<comment type="caution">
    <text evidence="1">The sequence shown here is derived from an EMBL/GenBank/DDBJ whole genome shotgun (WGS) entry which is preliminary data.</text>
</comment>
<keyword evidence="2" id="KW-1185">Reference proteome</keyword>
<dbReference type="AlphaFoldDB" id="A0A843XSC8"/>
<dbReference type="EMBL" id="NMUH01013864">
    <property type="protein sequence ID" value="MQM22759.1"/>
    <property type="molecule type" value="Genomic_DNA"/>
</dbReference>
<protein>
    <submittedName>
        <fullName evidence="1">Uncharacterized protein</fullName>
    </submittedName>
</protein>
<name>A0A843XSC8_COLES</name>
<evidence type="ECO:0000313" key="1">
    <source>
        <dbReference type="EMBL" id="MQM22759.1"/>
    </source>
</evidence>
<organism evidence="1 2">
    <name type="scientific">Colocasia esculenta</name>
    <name type="common">Wild taro</name>
    <name type="synonym">Arum esculentum</name>
    <dbReference type="NCBI Taxonomy" id="4460"/>
    <lineage>
        <taxon>Eukaryota</taxon>
        <taxon>Viridiplantae</taxon>
        <taxon>Streptophyta</taxon>
        <taxon>Embryophyta</taxon>
        <taxon>Tracheophyta</taxon>
        <taxon>Spermatophyta</taxon>
        <taxon>Magnoliopsida</taxon>
        <taxon>Liliopsida</taxon>
        <taxon>Araceae</taxon>
        <taxon>Aroideae</taxon>
        <taxon>Colocasieae</taxon>
        <taxon>Colocasia</taxon>
    </lineage>
</organism>
<reference evidence="1" key="1">
    <citation type="submission" date="2017-07" db="EMBL/GenBank/DDBJ databases">
        <title>Taro Niue Genome Assembly and Annotation.</title>
        <authorList>
            <person name="Atibalentja N."/>
            <person name="Keating K."/>
            <person name="Fields C.J."/>
        </authorList>
    </citation>
    <scope>NUCLEOTIDE SEQUENCE</scope>
    <source>
        <strain evidence="1">Niue_2</strain>
        <tissue evidence="1">Leaf</tissue>
    </source>
</reference>
<proteinExistence type="predicted"/>
<dbReference type="Proteomes" id="UP000652761">
    <property type="component" value="Unassembled WGS sequence"/>
</dbReference>
<accession>A0A843XSC8</accession>
<evidence type="ECO:0000313" key="2">
    <source>
        <dbReference type="Proteomes" id="UP000652761"/>
    </source>
</evidence>
<gene>
    <name evidence="1" type="ORF">Taro_055816</name>
</gene>
<sequence>MVKNHRWRPELLSRTALWMPGVGRVRKYRSGQTTTWHKRYPYVPSFLAQAGHILNLFQDDGNNSTNLLPSCEHHGRVGVGVTMEIPQAARGRPKHSSNGWVAAPSDLGDWDVNSTIPARGIYLLVLQEPKQADDPLPEGKQDK</sequence>